<keyword evidence="2" id="KW-0964">Secreted</keyword>
<dbReference type="PANTHER" id="PTHR24216:SF65">
    <property type="entry name" value="PAXILLIN-LIKE PROTEIN 1"/>
    <property type="match status" value="1"/>
</dbReference>
<keyword evidence="6" id="KW-0812">Transmembrane</keyword>
<keyword evidence="6" id="KW-1133">Transmembrane helix</keyword>
<feature type="domain" description="Gram-positive cocci surface proteins LPxTG" evidence="7">
    <location>
        <begin position="695"/>
        <end position="730"/>
    </location>
</feature>
<dbReference type="AlphaFoldDB" id="A0A0P7LZM3"/>
<dbReference type="SUPFAM" id="SSF52047">
    <property type="entry name" value="RNI-like"/>
    <property type="match status" value="1"/>
</dbReference>
<gene>
    <name evidence="8" type="ORF">RZ78_05550</name>
</gene>
<evidence type="ECO:0000313" key="9">
    <source>
        <dbReference type="Proteomes" id="UP000050269"/>
    </source>
</evidence>
<evidence type="ECO:0000259" key="7">
    <source>
        <dbReference type="PROSITE" id="PS50847"/>
    </source>
</evidence>
<evidence type="ECO:0000256" key="2">
    <source>
        <dbReference type="ARBA" id="ARBA00022525"/>
    </source>
</evidence>
<dbReference type="RefSeq" id="WP_054607862.1">
    <property type="nucleotide sequence ID" value="NZ_JXDF01000006.1"/>
</dbReference>
<dbReference type="NCBIfam" id="TIGR01167">
    <property type="entry name" value="LPXTG_anchor"/>
    <property type="match status" value="1"/>
</dbReference>
<comment type="caution">
    <text evidence="8">The sequence shown here is derived from an EMBL/GenBank/DDBJ whole genome shotgun (WGS) entry which is preliminary data.</text>
</comment>
<feature type="transmembrane region" description="Helical" evidence="6">
    <location>
        <begin position="705"/>
        <end position="723"/>
    </location>
</feature>
<evidence type="ECO:0000256" key="3">
    <source>
        <dbReference type="ARBA" id="ARBA00022729"/>
    </source>
</evidence>
<sequence>MKYNNKNNYKYNDKKVMRKVKKNWVVVSIVTVGLLGTGAYVQSNVNNVHADTASATQVQTGKWGDANVALSSDGVLTVSSGDTVATLGTFPFDKSSVKKIVFLNTVKLPSESGRLLGDFNNLTEFVGLNKVDASQLSIASGLFVEDHNLQSIDVSSWKTPNLTNAFEMFAGDHRVTDINVTGLDTSNVTDMSEMFAHDYNLTNLVGVNTFNTEKVTNLNYFLGWATSLKSIDLSNFKTPNLSSMVYMFINTLQLTSVNIANLDTRNINGVSQAFAFIPGGNDDGYPYNDKQDLVKSNLQSIIIGPNYDPSKVQFDSAVGNVNLYKLNQDGTLSINGEPSKDWGAAVVKIINGNVNGQPLSLSVAAQGVVNTPISIPVPAGYGVINDNDNVITLKQGDNGKIDVKVYKQLNGTINLVDQNNDSTVVSKDFNVLDTQSVNVSALLPSGYRLVNDKEATLVPTDGTQTYKILIAKETTSQSSSSSSSAQSSSASSAEQSSAQSSSASSAEQSSAQSSSASSAEQSSAQSSSASSAEQSSAQSSSATSTEHSSAQSSSATSTEHSSAQSSSVSSAEHSSAQSSSVSSSEQSSAQSSSATSTEHSSAQSSSATSTEHSSAESSSATSTEQSSAQSSSATSTEQSSAQSSSASSSVAKVPSSNKNNAANPVKTKGKNSKKTTNQKLNDKKMNVDKTQKDKLPQTGDEGTKSYQVTGLLMLISSFALALFRRKRNEK</sequence>
<accession>A0A0P7LZM3</accession>
<dbReference type="PATRIC" id="fig|148814.13.peg.237"/>
<keyword evidence="3" id="KW-0732">Signal</keyword>
<feature type="compositionally biased region" description="Low complexity" evidence="5">
    <location>
        <begin position="473"/>
        <end position="651"/>
    </location>
</feature>
<dbReference type="PROSITE" id="PS50847">
    <property type="entry name" value="GRAM_POS_ANCHORING"/>
    <property type="match status" value="1"/>
</dbReference>
<dbReference type="Pfam" id="PF00746">
    <property type="entry name" value="Gram_pos_anchor"/>
    <property type="match status" value="1"/>
</dbReference>
<dbReference type="Proteomes" id="UP000050269">
    <property type="component" value="Unassembled WGS sequence"/>
</dbReference>
<evidence type="ECO:0000256" key="5">
    <source>
        <dbReference type="SAM" id="MobiDB-lite"/>
    </source>
</evidence>
<keyword evidence="4" id="KW-0572">Peptidoglycan-anchor</keyword>
<feature type="compositionally biased region" description="Basic and acidic residues" evidence="5">
    <location>
        <begin position="680"/>
        <end position="695"/>
    </location>
</feature>
<dbReference type="Pfam" id="PF03382">
    <property type="entry name" value="DUF285"/>
    <property type="match status" value="2"/>
</dbReference>
<dbReference type="InterPro" id="IPR019931">
    <property type="entry name" value="LPXTG_anchor"/>
</dbReference>
<name>A0A0P7LZM3_9LACO</name>
<evidence type="ECO:0000256" key="1">
    <source>
        <dbReference type="ARBA" id="ARBA00022512"/>
    </source>
</evidence>
<dbReference type="EMBL" id="JXDF01000006">
    <property type="protein sequence ID" value="KPN84008.1"/>
    <property type="molecule type" value="Genomic_DNA"/>
</dbReference>
<organism evidence="8 9">
    <name type="scientific">Apilactobacillus kunkeei</name>
    <dbReference type="NCBI Taxonomy" id="148814"/>
    <lineage>
        <taxon>Bacteria</taxon>
        <taxon>Bacillati</taxon>
        <taxon>Bacillota</taxon>
        <taxon>Bacilli</taxon>
        <taxon>Lactobacillales</taxon>
        <taxon>Lactobacillaceae</taxon>
        <taxon>Apilactobacillus</taxon>
    </lineage>
</organism>
<keyword evidence="1" id="KW-0134">Cell wall</keyword>
<feature type="region of interest" description="Disordered" evidence="5">
    <location>
        <begin position="473"/>
        <end position="704"/>
    </location>
</feature>
<dbReference type="InterPro" id="IPR005046">
    <property type="entry name" value="DUF285"/>
</dbReference>
<dbReference type="PANTHER" id="PTHR24216">
    <property type="entry name" value="PAXILLIN-RELATED"/>
    <property type="match status" value="1"/>
</dbReference>
<dbReference type="NCBIfam" id="TIGR03715">
    <property type="entry name" value="KxYKxGKxW"/>
    <property type="match status" value="1"/>
</dbReference>
<evidence type="ECO:0000313" key="8">
    <source>
        <dbReference type="EMBL" id="KPN84008.1"/>
    </source>
</evidence>
<evidence type="ECO:0000256" key="6">
    <source>
        <dbReference type="SAM" id="Phobius"/>
    </source>
</evidence>
<reference evidence="8 9" key="1">
    <citation type="journal article" date="2015" name="Genome Biol. Evol.">
        <title>Functionally Structured Genomes in Lactobacillus kunkeei Colonizing the Honey Crop and Food Products of Honeybees and Stingless Bees.</title>
        <authorList>
            <person name="Tamarit D."/>
            <person name="Ellegaard K.M."/>
            <person name="Wikander J."/>
            <person name="Olofsson T."/>
            <person name="Vasquez A."/>
            <person name="Andersson S.G."/>
        </authorList>
    </citation>
    <scope>NUCLEOTIDE SEQUENCE [LARGE SCALE GENOMIC DNA]</scope>
    <source>
        <strain evidence="8 9">LMbo</strain>
    </source>
</reference>
<protein>
    <submittedName>
        <fullName evidence="8">Putative cell-wall-anchored protein (LPXTG motif)</fullName>
    </submittedName>
</protein>
<dbReference type="InterPro" id="IPR011889">
    <property type="entry name" value="Liste_lipo_26"/>
</dbReference>
<proteinExistence type="predicted"/>
<dbReference type="NCBIfam" id="TIGR02167">
    <property type="entry name" value="Liste_lipo_26"/>
    <property type="match status" value="2"/>
</dbReference>
<evidence type="ECO:0000256" key="4">
    <source>
        <dbReference type="ARBA" id="ARBA00023088"/>
    </source>
</evidence>
<keyword evidence="6" id="KW-0472">Membrane</keyword>
<dbReference type="InterPro" id="IPR022263">
    <property type="entry name" value="KxYKxGKxW"/>
</dbReference>